<proteinExistence type="predicted"/>
<gene>
    <name evidence="1" type="ORF">A6V39_03745</name>
</gene>
<dbReference type="STRING" id="432608.A6V39_03745"/>
<evidence type="ECO:0000313" key="1">
    <source>
        <dbReference type="EMBL" id="OAL10000.1"/>
    </source>
</evidence>
<dbReference type="EMBL" id="LWUJ01000012">
    <property type="protein sequence ID" value="OAL10000.1"/>
    <property type="molecule type" value="Genomic_DNA"/>
</dbReference>
<protein>
    <submittedName>
        <fullName evidence="1">Uncharacterized protein</fullName>
    </submittedName>
</protein>
<keyword evidence="2" id="KW-1185">Reference proteome</keyword>
<sequence length="231" mass="25804">MAIKPLAVKTSIGLLSAGGISAVVYQGYQAFNKEDVEKKKEVVKGLSVAKRLEAEKYVLLTKETKNDNHWAKILDSYKNISQDLKFEGFDGNDSSDGTIKGVDKLKDKCAETLISEDENLLKKAKKWCVTPISASELLNSKGFKILKTNNSNKDEEKSDWEQRINAFKEAKTANSELSKLITIEEGTDKLDSNIVAIKTKCKEFGAKLNYEDKFEENLENVEKWCAIKAPG</sequence>
<reference evidence="2" key="1">
    <citation type="submission" date="2016-04" db="EMBL/GenBank/DDBJ databases">
        <authorList>
            <person name="Quiroz-Castaneda R.E."/>
            <person name="Martinez-Ocampo F."/>
        </authorList>
    </citation>
    <scope>NUCLEOTIDE SEQUENCE [LARGE SCALE GENOMIC DNA]</scope>
    <source>
        <strain evidence="2">INIFAP01</strain>
    </source>
</reference>
<accession>A0A1A9QE81</accession>
<dbReference type="RefSeq" id="WP_187150386.1">
    <property type="nucleotide sequence ID" value="NZ_LWUJ01000012.1"/>
</dbReference>
<dbReference type="Proteomes" id="UP000077623">
    <property type="component" value="Unassembled WGS sequence"/>
</dbReference>
<comment type="caution">
    <text evidence="1">The sequence shown here is derived from an EMBL/GenBank/DDBJ whole genome shotgun (WGS) entry which is preliminary data.</text>
</comment>
<dbReference type="AlphaFoldDB" id="A0A1A9QE81"/>
<organism evidence="1 2">
    <name type="scientific">Candidatus Mycoplasma haematobovis</name>
    <dbReference type="NCBI Taxonomy" id="432608"/>
    <lineage>
        <taxon>Bacteria</taxon>
        <taxon>Bacillati</taxon>
        <taxon>Mycoplasmatota</taxon>
        <taxon>Mollicutes</taxon>
        <taxon>Mycoplasmataceae</taxon>
        <taxon>Mycoplasma</taxon>
    </lineage>
</organism>
<evidence type="ECO:0000313" key="2">
    <source>
        <dbReference type="Proteomes" id="UP000077623"/>
    </source>
</evidence>
<name>A0A1A9QE81_9MOLU</name>